<dbReference type="AlphaFoldDB" id="A0A849I087"/>
<name>A0A849I087_9HYPH</name>
<organism evidence="2 3">
    <name type="scientific">Enterovirga aerilata</name>
    <dbReference type="NCBI Taxonomy" id="2730920"/>
    <lineage>
        <taxon>Bacteria</taxon>
        <taxon>Pseudomonadati</taxon>
        <taxon>Pseudomonadota</taxon>
        <taxon>Alphaproteobacteria</taxon>
        <taxon>Hyphomicrobiales</taxon>
        <taxon>Methylobacteriaceae</taxon>
        <taxon>Enterovirga</taxon>
    </lineage>
</organism>
<evidence type="ECO:0000256" key="1">
    <source>
        <dbReference type="SAM" id="MobiDB-lite"/>
    </source>
</evidence>
<proteinExistence type="predicted"/>
<feature type="region of interest" description="Disordered" evidence="1">
    <location>
        <begin position="1"/>
        <end position="56"/>
    </location>
</feature>
<evidence type="ECO:0000313" key="2">
    <source>
        <dbReference type="EMBL" id="NNM70974.1"/>
    </source>
</evidence>
<keyword evidence="3" id="KW-1185">Reference proteome</keyword>
<dbReference type="RefSeq" id="WP_171216489.1">
    <property type="nucleotide sequence ID" value="NZ_JABEPP010000001.1"/>
</dbReference>
<reference evidence="2 3" key="1">
    <citation type="submission" date="2020-04" db="EMBL/GenBank/DDBJ databases">
        <title>Enterovirga sp. isolate from soil.</title>
        <authorList>
            <person name="Chea S."/>
            <person name="Kim D.-U."/>
        </authorList>
    </citation>
    <scope>NUCLEOTIDE SEQUENCE [LARGE SCALE GENOMIC DNA]</scope>
    <source>
        <strain evidence="2 3">DB1703</strain>
    </source>
</reference>
<evidence type="ECO:0000313" key="3">
    <source>
        <dbReference type="Proteomes" id="UP000564885"/>
    </source>
</evidence>
<gene>
    <name evidence="2" type="ORF">HJG44_01010</name>
</gene>
<dbReference type="Proteomes" id="UP000564885">
    <property type="component" value="Unassembled WGS sequence"/>
</dbReference>
<dbReference type="EMBL" id="JABEPP010000001">
    <property type="protein sequence ID" value="NNM70974.1"/>
    <property type="molecule type" value="Genomic_DNA"/>
</dbReference>
<protein>
    <submittedName>
        <fullName evidence="2">Uncharacterized protein</fullName>
    </submittedName>
</protein>
<accession>A0A849I087</accession>
<feature type="compositionally biased region" description="Basic and acidic residues" evidence="1">
    <location>
        <begin position="30"/>
        <end position="56"/>
    </location>
</feature>
<sequence>MVEIGSKFTKQPRRKADKGKRVAVSPEARQAYEEQIKARTEREESYLRHLPPREPK</sequence>
<comment type="caution">
    <text evidence="2">The sequence shown here is derived from an EMBL/GenBank/DDBJ whole genome shotgun (WGS) entry which is preliminary data.</text>
</comment>